<evidence type="ECO:0000259" key="8">
    <source>
        <dbReference type="Pfam" id="PF01515"/>
    </source>
</evidence>
<dbReference type="AlphaFoldDB" id="E6K1M1"/>
<dbReference type="InterPro" id="IPR042112">
    <property type="entry name" value="P_AcTrfase_dom2"/>
</dbReference>
<dbReference type="eggNOG" id="COG0280">
    <property type="taxonomic scope" value="Bacteria"/>
</dbReference>
<comment type="pathway">
    <text evidence="2">Metabolic intermediate biosynthesis; acetyl-CoA biosynthesis; acetyl-CoA from acetate: step 2/2.</text>
</comment>
<dbReference type="Pfam" id="PF01515">
    <property type="entry name" value="PTA_PTB"/>
    <property type="match status" value="1"/>
</dbReference>
<dbReference type="InterPro" id="IPR002505">
    <property type="entry name" value="PTA_PTB"/>
</dbReference>
<dbReference type="Gene3D" id="3.40.50.10750">
    <property type="entry name" value="Isocitrate/Isopropylmalate dehydrogenase-like"/>
    <property type="match status" value="1"/>
</dbReference>
<organism evidence="9 10">
    <name type="scientific">Parascardovia denticolens DSM 10105 = JCM 12538</name>
    <dbReference type="NCBI Taxonomy" id="864564"/>
    <lineage>
        <taxon>Bacteria</taxon>
        <taxon>Bacillati</taxon>
        <taxon>Actinomycetota</taxon>
        <taxon>Actinomycetes</taxon>
        <taxon>Bifidobacteriales</taxon>
        <taxon>Bifidobacteriaceae</taxon>
        <taxon>Parascardovia</taxon>
    </lineage>
</organism>
<evidence type="ECO:0000256" key="7">
    <source>
        <dbReference type="ARBA" id="ARBA00031108"/>
    </source>
</evidence>
<name>E6K1M1_PARDN</name>
<dbReference type="NCBIfam" id="NF004167">
    <property type="entry name" value="PRK05632.1"/>
    <property type="match status" value="1"/>
</dbReference>
<dbReference type="GO" id="GO:0008959">
    <property type="term" value="F:phosphate acetyltransferase activity"/>
    <property type="evidence" value="ECO:0007669"/>
    <property type="project" value="UniProtKB-EC"/>
</dbReference>
<keyword evidence="5 9" id="KW-0808">Transferase</keyword>
<proteinExistence type="predicted"/>
<dbReference type="InterPro" id="IPR042113">
    <property type="entry name" value="P_AcTrfase_dom1"/>
</dbReference>
<dbReference type="PANTHER" id="PTHR43356">
    <property type="entry name" value="PHOSPHATE ACETYLTRANSFERASE"/>
    <property type="match status" value="1"/>
</dbReference>
<dbReference type="SUPFAM" id="SSF53659">
    <property type="entry name" value="Isocitrate/Isopropylmalate dehydrogenase-like"/>
    <property type="match status" value="1"/>
</dbReference>
<evidence type="ECO:0000256" key="4">
    <source>
        <dbReference type="ARBA" id="ARBA00021528"/>
    </source>
</evidence>
<evidence type="ECO:0000256" key="2">
    <source>
        <dbReference type="ARBA" id="ARBA00004989"/>
    </source>
</evidence>
<dbReference type="InterPro" id="IPR004614">
    <property type="entry name" value="P_AcTrfase"/>
</dbReference>
<keyword evidence="10" id="KW-1185">Reference proteome</keyword>
<gene>
    <name evidence="9" type="primary">pta</name>
    <name evidence="9" type="ORF">HMPREF0620_0707</name>
</gene>
<reference evidence="9 10" key="1">
    <citation type="submission" date="2010-12" db="EMBL/GenBank/DDBJ databases">
        <authorList>
            <person name="Muzny D."/>
            <person name="Qin X."/>
            <person name="Buhay C."/>
            <person name="Dugan-Rocha S."/>
            <person name="Ding Y."/>
            <person name="Chen G."/>
            <person name="Hawes A."/>
            <person name="Holder M."/>
            <person name="Jhangiani S."/>
            <person name="Johnson A."/>
            <person name="Khan Z."/>
            <person name="Li Z."/>
            <person name="Liu W."/>
            <person name="Liu X."/>
            <person name="Perez L."/>
            <person name="Shen H."/>
            <person name="Wang Q."/>
            <person name="Watt J."/>
            <person name="Xi L."/>
            <person name="Xin Y."/>
            <person name="Zhou J."/>
            <person name="Deng J."/>
            <person name="Jiang H."/>
            <person name="Liu Y."/>
            <person name="Qu J."/>
            <person name="Song X.-Z."/>
            <person name="Zhang L."/>
            <person name="Villasana D."/>
            <person name="Johnson A."/>
            <person name="Liu J."/>
            <person name="Liyanage D."/>
            <person name="Lorensuhewa L."/>
            <person name="Robinson T."/>
            <person name="Song A."/>
            <person name="Song B.-B."/>
            <person name="Dinh H."/>
            <person name="Thornton R."/>
            <person name="Coyle M."/>
            <person name="Francisco L."/>
            <person name="Jackson L."/>
            <person name="Javaid M."/>
            <person name="Korchina V."/>
            <person name="Kovar C."/>
            <person name="Mata R."/>
            <person name="Mathew T."/>
            <person name="Ngo R."/>
            <person name="Nguyen L."/>
            <person name="Nguyen N."/>
            <person name="Okwuonu G."/>
            <person name="Ongeri F."/>
            <person name="Pham C."/>
            <person name="Simmons D."/>
            <person name="Wilczek-Boney K."/>
            <person name="Hale W."/>
            <person name="Jakkamsetti A."/>
            <person name="Pham P."/>
            <person name="Ruth R."/>
            <person name="San Lucas F."/>
            <person name="Warren J."/>
            <person name="Zhang J."/>
            <person name="Zhao Z."/>
            <person name="Zhou C."/>
            <person name="Zhu D."/>
            <person name="Lee S."/>
            <person name="Bess C."/>
            <person name="Blankenburg K."/>
            <person name="Forbes L."/>
            <person name="Fu Q."/>
            <person name="Gubbala S."/>
            <person name="Hirani K."/>
            <person name="Jayaseelan J.C."/>
            <person name="Lara F."/>
            <person name="Munidasa M."/>
            <person name="Palculict T."/>
            <person name="Patil S."/>
            <person name="Pu L.-L."/>
            <person name="Saada N."/>
            <person name="Tang L."/>
            <person name="Weissenberger G."/>
            <person name="Zhu Y."/>
            <person name="Hemphill L."/>
            <person name="Shang Y."/>
            <person name="Youmans B."/>
            <person name="Ayvaz T."/>
            <person name="Ross M."/>
            <person name="Santibanez J."/>
            <person name="Aqrawi P."/>
            <person name="Gross S."/>
            <person name="Joshi V."/>
            <person name="Fowler G."/>
            <person name="Nazareth L."/>
            <person name="Reid J."/>
            <person name="Worley K."/>
            <person name="Petrosino J."/>
            <person name="Highlander S."/>
            <person name="Gibbs R."/>
        </authorList>
    </citation>
    <scope>NUCLEOTIDE SEQUENCE [LARGE SCALE GENOMIC DNA]</scope>
    <source>
        <strain evidence="9 10">DSM 10105</strain>
    </source>
</reference>
<protein>
    <recommendedName>
        <fullName evidence="4">Phosphate acetyltransferase</fullName>
        <ecNumber evidence="3">2.3.1.8</ecNumber>
    </recommendedName>
    <alternativeName>
        <fullName evidence="7">Phosphotransacetylase</fullName>
    </alternativeName>
</protein>
<evidence type="ECO:0000313" key="10">
    <source>
        <dbReference type="Proteomes" id="UP000004946"/>
    </source>
</evidence>
<evidence type="ECO:0000256" key="3">
    <source>
        <dbReference type="ARBA" id="ARBA00012707"/>
    </source>
</evidence>
<dbReference type="RefSeq" id="WP_006289089.1">
    <property type="nucleotide sequence ID" value="NZ_AP012333.1"/>
</dbReference>
<dbReference type="EC" id="2.3.1.8" evidence="3"/>
<dbReference type="HOGENOM" id="CLU_019723_3_2_11"/>
<evidence type="ECO:0000256" key="1">
    <source>
        <dbReference type="ARBA" id="ARBA00000705"/>
    </source>
</evidence>
<keyword evidence="6 9" id="KW-0012">Acyltransferase</keyword>
<comment type="catalytic activity">
    <reaction evidence="1">
        <text>acetyl-CoA + phosphate = acetyl phosphate + CoA</text>
        <dbReference type="Rhea" id="RHEA:19521"/>
        <dbReference type="ChEBI" id="CHEBI:22191"/>
        <dbReference type="ChEBI" id="CHEBI:43474"/>
        <dbReference type="ChEBI" id="CHEBI:57287"/>
        <dbReference type="ChEBI" id="CHEBI:57288"/>
        <dbReference type="EC" id="2.3.1.8"/>
    </reaction>
</comment>
<dbReference type="NCBIfam" id="NF007233">
    <property type="entry name" value="PRK09653.1"/>
    <property type="match status" value="1"/>
</dbReference>
<accession>E6K1M1</accession>
<evidence type="ECO:0000256" key="5">
    <source>
        <dbReference type="ARBA" id="ARBA00022679"/>
    </source>
</evidence>
<dbReference type="NCBIfam" id="TIGR00651">
    <property type="entry name" value="pta"/>
    <property type="match status" value="1"/>
</dbReference>
<comment type="caution">
    <text evidence="9">The sequence shown here is derived from an EMBL/GenBank/DDBJ whole genome shotgun (WGS) entry which is preliminary data.</text>
</comment>
<dbReference type="EMBL" id="AEON01000001">
    <property type="protein sequence ID" value="EFT83702.1"/>
    <property type="molecule type" value="Genomic_DNA"/>
</dbReference>
<dbReference type="InterPro" id="IPR050500">
    <property type="entry name" value="Phos_Acetyltrans/Butyryltrans"/>
</dbReference>
<dbReference type="Gene3D" id="3.40.50.10950">
    <property type="match status" value="1"/>
</dbReference>
<evidence type="ECO:0000256" key="6">
    <source>
        <dbReference type="ARBA" id="ARBA00023315"/>
    </source>
</evidence>
<dbReference type="KEGG" id="pdo:PSDT_0918"/>
<dbReference type="Proteomes" id="UP000004946">
    <property type="component" value="Chromosome"/>
</dbReference>
<evidence type="ECO:0000313" key="9">
    <source>
        <dbReference type="EMBL" id="EFT83702.1"/>
    </source>
</evidence>
<feature type="domain" description="Phosphate acetyl/butaryl transferase" evidence="8">
    <location>
        <begin position="249"/>
        <end position="566"/>
    </location>
</feature>
<dbReference type="PANTHER" id="PTHR43356:SF3">
    <property type="entry name" value="PHOSPHATE ACETYLTRANSFERASE"/>
    <property type="match status" value="1"/>
</dbReference>
<dbReference type="PATRIC" id="fig|864564.6.peg.1005"/>
<sequence length="572" mass="61137">MSFPSIYLASPEGANGRNVVANGLAATLAQAGKKPAIFHPITHKRDAFTEVLIKTARLEETVDEARAVCPKRAMRDHAYARQEVSTYWETFQSRLSERGAESCLIVGRDKNPAFDPEGFVLDAQLSADLQAPVFLAVCCINRQPDQVRRTVEACYRQILQAGNSVAGVFVTGWKPDEAEKGAGIKQELTDLFSQLTPSLPCWLIPAHDCSTADEAAQSLPRFQKAAPAEEILAALDRTDFAKPVTPYAFQASLVARAKKDKRRIVLPEGQEDRILQAADQILSQDAVDLIIVGEKEEILARGRELGLTHLEKAGFQSQKDEDLLAPMVEKLCQLRAKKGMTPDKARQTLQDPSYFGTMLVVMGMADGLVSGSVNTTANTVRPALQLIKTKPGASLVSGAFLMCLPDHVAVFADCAINPNPDAGQLADIAIQSAQTAKAFGIDPRVGMLTYSTLGSGSGPDVDMVAEATRLVGEKAPDLPVVGPIQMDAAWSPQVAATKAKGNPVAGHVNVFVFPDLSAGNIGYKAVQRSSGALAIGPVLQGLNKPVNDLSRGATVSDIVNTIALTAIYAEES</sequence>